<dbReference type="SUPFAM" id="SSF51126">
    <property type="entry name" value="Pectin lyase-like"/>
    <property type="match status" value="1"/>
</dbReference>
<name>Q2RPQ8_RHORT</name>
<dbReference type="SMART" id="SM00710">
    <property type="entry name" value="PbH1"/>
    <property type="match status" value="4"/>
</dbReference>
<proteinExistence type="predicted"/>
<protein>
    <submittedName>
        <fullName evidence="1">Parallel beta-helix repeat</fullName>
    </submittedName>
</protein>
<dbReference type="Gene3D" id="2.160.20.10">
    <property type="entry name" value="Single-stranded right-handed beta-helix, Pectin lyase-like"/>
    <property type="match status" value="1"/>
</dbReference>
<dbReference type="InterPro" id="IPR006626">
    <property type="entry name" value="PbH1"/>
</dbReference>
<evidence type="ECO:0000313" key="2">
    <source>
        <dbReference type="Proteomes" id="UP000001929"/>
    </source>
</evidence>
<dbReference type="EnsemblBacteria" id="ABC23887">
    <property type="protein sequence ID" value="ABC23887"/>
    <property type="gene ID" value="Rru_A3092"/>
</dbReference>
<dbReference type="AlphaFoldDB" id="Q2RPQ8"/>
<gene>
    <name evidence="1" type="ordered locus">Rru_A3092</name>
</gene>
<accession>Q2RPQ8</accession>
<organism evidence="1 2">
    <name type="scientific">Rhodospirillum rubrum (strain ATCC 11170 / ATH 1.1.1 / DSM 467 / LMG 4362 / NCIMB 8255 / S1)</name>
    <dbReference type="NCBI Taxonomy" id="269796"/>
    <lineage>
        <taxon>Bacteria</taxon>
        <taxon>Pseudomonadati</taxon>
        <taxon>Pseudomonadota</taxon>
        <taxon>Alphaproteobacteria</taxon>
        <taxon>Rhodospirillales</taxon>
        <taxon>Rhodospirillaceae</taxon>
        <taxon>Rhodospirillum</taxon>
    </lineage>
</organism>
<dbReference type="STRING" id="269796.Rru_A3092"/>
<sequence length="491" mass="51118">MDREKALAPLSEIGPACRFFRLFRCEAARRLRARALCPGLCPSIGPTARCFWRAGDPMNGRFPMRHHDQSPMLALTAVRPRASWGWKAAALGLAGLLAVPSLAAARTLTVGPTGQYALPSQAAAAAVNGDTVEIQAGDYGADTTVWKQNDLVIRAVGGPVVLVGGASLTQGKAIWLTTGNNVIISGINFSKAAVRDRNGAGIRHEGGDLRIIGCVFHDNENGLLATSRAGANILIESSEFYANGYGDGRSHNIYISTAARFVMRYSASYGAKVGHQIKTRAAANEIAYNFLADGANGTASYTIDLSNGGDSLVVGNVMQKSAKASNGTFVMYAAEGQKVAGSRLTAIHNTLVNNRSAGGFFANRDTTTPAVLSNNFMVGQGTAVSGPAELAGNLQLRSAGLREKATGLLKALDGQAAAATPGLTVTDGDPGFVNADVLDFRLTSISPAVDAGAVLPAALIPTAEYLSPLLGRARVQIGAADVGAYEYRPAQ</sequence>
<dbReference type="eggNOG" id="COG3420">
    <property type="taxonomic scope" value="Bacteria"/>
</dbReference>
<dbReference type="HOGENOM" id="CLU_044699_0_0_5"/>
<dbReference type="PATRIC" id="fig|269796.9.peg.3205"/>
<dbReference type="InterPro" id="IPR012334">
    <property type="entry name" value="Pectin_lyas_fold"/>
</dbReference>
<reference evidence="1 2" key="1">
    <citation type="journal article" date="2011" name="Stand. Genomic Sci.">
        <title>Complete genome sequence of Rhodospirillum rubrum type strain (S1).</title>
        <authorList>
            <person name="Munk A.C."/>
            <person name="Copeland A."/>
            <person name="Lucas S."/>
            <person name="Lapidus A."/>
            <person name="Del Rio T.G."/>
            <person name="Barry K."/>
            <person name="Detter J.C."/>
            <person name="Hammon N."/>
            <person name="Israni S."/>
            <person name="Pitluck S."/>
            <person name="Brettin T."/>
            <person name="Bruce D."/>
            <person name="Han C."/>
            <person name="Tapia R."/>
            <person name="Gilna P."/>
            <person name="Schmutz J."/>
            <person name="Larimer F."/>
            <person name="Land M."/>
            <person name="Kyrpides N.C."/>
            <person name="Mavromatis K."/>
            <person name="Richardson P."/>
            <person name="Rohde M."/>
            <person name="Goker M."/>
            <person name="Klenk H.P."/>
            <person name="Zhang Y."/>
            <person name="Roberts G.P."/>
            <person name="Reslewic S."/>
            <person name="Schwartz D.C."/>
        </authorList>
    </citation>
    <scope>NUCLEOTIDE SEQUENCE [LARGE SCALE GENOMIC DNA]</scope>
    <source>
        <strain evidence="2">ATCC 11170 / ATH 1.1.1 / DSM 467 / LMG 4362 / NCIMB 8255 / S1</strain>
    </source>
</reference>
<evidence type="ECO:0000313" key="1">
    <source>
        <dbReference type="EMBL" id="ABC23887.1"/>
    </source>
</evidence>
<keyword evidence="2" id="KW-1185">Reference proteome</keyword>
<dbReference type="EMBL" id="CP000230">
    <property type="protein sequence ID" value="ABC23887.1"/>
    <property type="molecule type" value="Genomic_DNA"/>
</dbReference>
<dbReference type="InterPro" id="IPR011050">
    <property type="entry name" value="Pectin_lyase_fold/virulence"/>
</dbReference>
<dbReference type="Proteomes" id="UP000001929">
    <property type="component" value="Chromosome"/>
</dbReference>
<dbReference type="KEGG" id="rru:Rru_A3092"/>